<sequence>MKSASVALLIAAILNTAAAAPQYPHSYVASRAEPAAPQNGYAAQPAPPPVVAHANPKQIQSLTDSLHLNPKDLSQLGSILSYFQNGNGQMPGELTGIVTKLLGIGADNTVKQVLQTLMHLCGPKPADPAPKPAQPSPKPAEPSSKPAEPSSKPAGSRYKPADSDAKVANPDAKSADPKTPEPGYSQPKNPSAGPNKGPAGGDLSKLLPGGLPLGGAGPVNPKDLSVLIANILKVPQSLVEKILMTLGLGGGKGPLAGLTSGLTSGLTGAAGPLSPVTGALGSVGKLTSGLGAAPKGAANALPVEVLPNGLGNLGGGLAGGAAMPLPGGALLTADAKGNAHP</sequence>
<dbReference type="Proteomes" id="UP000053831">
    <property type="component" value="Unassembled WGS sequence"/>
</dbReference>
<feature type="chain" id="PRO_5005819022" evidence="2">
    <location>
        <begin position="20"/>
        <end position="341"/>
    </location>
</feature>
<reference evidence="3 4" key="1">
    <citation type="submission" date="2015-07" db="EMBL/GenBank/DDBJ databases">
        <title>The genome of the fungus Escovopsis weberi, a specialized disease agent of ant agriculture.</title>
        <authorList>
            <person name="de Man T.J."/>
            <person name="Stajich J.E."/>
            <person name="Kubicek C.P."/>
            <person name="Chenthamara K."/>
            <person name="Atanasova L."/>
            <person name="Druzhinina I.S."/>
            <person name="Birnbaum S."/>
            <person name="Barribeau S.M."/>
            <person name="Teiling C."/>
            <person name="Suen G."/>
            <person name="Currie C."/>
            <person name="Gerardo N.M."/>
        </authorList>
    </citation>
    <scope>NUCLEOTIDE SEQUENCE [LARGE SCALE GENOMIC DNA]</scope>
</reference>
<evidence type="ECO:0000313" key="3">
    <source>
        <dbReference type="EMBL" id="KOS20327.1"/>
    </source>
</evidence>
<gene>
    <name evidence="3" type="ORF">ESCO_006118</name>
</gene>
<feature type="compositionally biased region" description="Low complexity" evidence="1">
    <location>
        <begin position="141"/>
        <end position="154"/>
    </location>
</feature>
<keyword evidence="2" id="KW-0732">Signal</keyword>
<evidence type="ECO:0000256" key="2">
    <source>
        <dbReference type="SAM" id="SignalP"/>
    </source>
</evidence>
<dbReference type="EMBL" id="LGSR01000018">
    <property type="protein sequence ID" value="KOS20327.1"/>
    <property type="molecule type" value="Genomic_DNA"/>
</dbReference>
<dbReference type="AlphaFoldDB" id="A0A0M8N000"/>
<feature type="compositionally biased region" description="Pro residues" evidence="1">
    <location>
        <begin position="125"/>
        <end position="140"/>
    </location>
</feature>
<proteinExistence type="predicted"/>
<feature type="signal peptide" evidence="2">
    <location>
        <begin position="1"/>
        <end position="19"/>
    </location>
</feature>
<name>A0A0M8N000_ESCWE</name>
<accession>A0A0M8N000</accession>
<comment type="caution">
    <text evidence="3">The sequence shown here is derived from an EMBL/GenBank/DDBJ whole genome shotgun (WGS) entry which is preliminary data.</text>
</comment>
<evidence type="ECO:0000313" key="4">
    <source>
        <dbReference type="Proteomes" id="UP000053831"/>
    </source>
</evidence>
<protein>
    <submittedName>
        <fullName evidence="3">Uncharacterized protein</fullName>
    </submittedName>
</protein>
<keyword evidence="4" id="KW-1185">Reference proteome</keyword>
<evidence type="ECO:0000256" key="1">
    <source>
        <dbReference type="SAM" id="MobiDB-lite"/>
    </source>
</evidence>
<feature type="region of interest" description="Disordered" evidence="1">
    <location>
        <begin position="121"/>
        <end position="206"/>
    </location>
</feature>
<organism evidence="3 4">
    <name type="scientific">Escovopsis weberi</name>
    <dbReference type="NCBI Taxonomy" id="150374"/>
    <lineage>
        <taxon>Eukaryota</taxon>
        <taxon>Fungi</taxon>
        <taxon>Dikarya</taxon>
        <taxon>Ascomycota</taxon>
        <taxon>Pezizomycotina</taxon>
        <taxon>Sordariomycetes</taxon>
        <taxon>Hypocreomycetidae</taxon>
        <taxon>Hypocreales</taxon>
        <taxon>Hypocreaceae</taxon>
        <taxon>Escovopsis</taxon>
    </lineage>
</organism>